<sequence>MSMMNGQLLELIHSIEKLPKSVQISTYYYLRRNIQEMDDEEYSFINHQQKKEESSWVNAFMEYHFDSK</sequence>
<proteinExistence type="predicted"/>
<organism evidence="1 2">
    <name type="scientific">Ureibacillus suwonensis</name>
    <dbReference type="NCBI Taxonomy" id="313007"/>
    <lineage>
        <taxon>Bacteria</taxon>
        <taxon>Bacillati</taxon>
        <taxon>Bacillota</taxon>
        <taxon>Bacilli</taxon>
        <taxon>Bacillales</taxon>
        <taxon>Caryophanaceae</taxon>
        <taxon>Ureibacillus</taxon>
    </lineage>
</organism>
<reference evidence="2" key="1">
    <citation type="journal article" date="2019" name="Int. J. Syst. Evol. Microbiol.">
        <title>The Global Catalogue of Microorganisms (GCM) 10K type strain sequencing project: providing services to taxonomists for standard genome sequencing and annotation.</title>
        <authorList>
            <consortium name="The Broad Institute Genomics Platform"/>
            <consortium name="The Broad Institute Genome Sequencing Center for Infectious Disease"/>
            <person name="Wu L."/>
            <person name="Ma J."/>
        </authorList>
    </citation>
    <scope>NUCLEOTIDE SEQUENCE [LARGE SCALE GENOMIC DNA]</scope>
    <source>
        <strain evidence="2">CCUG 56331</strain>
    </source>
</reference>
<comment type="caution">
    <text evidence="1">The sequence shown here is derived from an EMBL/GenBank/DDBJ whole genome shotgun (WGS) entry which is preliminary data.</text>
</comment>
<accession>A0ABW0REQ3</accession>
<keyword evidence="2" id="KW-1185">Reference proteome</keyword>
<gene>
    <name evidence="1" type="ORF">ACFPOH_15235</name>
</gene>
<dbReference type="Proteomes" id="UP001595978">
    <property type="component" value="Unassembled WGS sequence"/>
</dbReference>
<dbReference type="RefSeq" id="WP_342468987.1">
    <property type="nucleotide sequence ID" value="NZ_JBHSNQ010000189.1"/>
</dbReference>
<evidence type="ECO:0000313" key="1">
    <source>
        <dbReference type="EMBL" id="MFC5543061.1"/>
    </source>
</evidence>
<protein>
    <submittedName>
        <fullName evidence="1">Uncharacterized protein</fullName>
    </submittedName>
</protein>
<dbReference type="EMBL" id="JBHSNQ010000189">
    <property type="protein sequence ID" value="MFC5543061.1"/>
    <property type="molecule type" value="Genomic_DNA"/>
</dbReference>
<name>A0ABW0REQ3_9BACL</name>
<evidence type="ECO:0000313" key="2">
    <source>
        <dbReference type="Proteomes" id="UP001595978"/>
    </source>
</evidence>